<dbReference type="Proteomes" id="UP000076967">
    <property type="component" value="Unassembled WGS sequence"/>
</dbReference>
<dbReference type="GO" id="GO:0005975">
    <property type="term" value="P:carbohydrate metabolic process"/>
    <property type="evidence" value="ECO:0007669"/>
    <property type="project" value="InterPro"/>
</dbReference>
<dbReference type="STRING" id="494026.PGLA_18155"/>
<dbReference type="OrthoDB" id="5480482at2"/>
<feature type="chain" id="PRO_5038508689" evidence="1">
    <location>
        <begin position="21"/>
        <end position="590"/>
    </location>
</feature>
<proteinExistence type="predicted"/>
<organism evidence="2 3">
    <name type="scientific">Paenibacillus glacialis</name>
    <dbReference type="NCBI Taxonomy" id="494026"/>
    <lineage>
        <taxon>Bacteria</taxon>
        <taxon>Bacillati</taxon>
        <taxon>Bacillota</taxon>
        <taxon>Bacilli</taxon>
        <taxon>Bacillales</taxon>
        <taxon>Paenibacillaceae</taxon>
        <taxon>Paenibacillus</taxon>
    </lineage>
</organism>
<accession>A0A168J2U4</accession>
<comment type="caution">
    <text evidence="2">The sequence shown here is derived from an EMBL/GenBank/DDBJ whole genome shotgun (WGS) entry which is preliminary data.</text>
</comment>
<keyword evidence="3" id="KW-1185">Reference proteome</keyword>
<evidence type="ECO:0000313" key="3">
    <source>
        <dbReference type="Proteomes" id="UP000076967"/>
    </source>
</evidence>
<feature type="signal peptide" evidence="1">
    <location>
        <begin position="1"/>
        <end position="20"/>
    </location>
</feature>
<evidence type="ECO:0000256" key="1">
    <source>
        <dbReference type="SAM" id="SignalP"/>
    </source>
</evidence>
<name>A0A168J2U4_9BACL</name>
<protein>
    <submittedName>
        <fullName evidence="2">Uncharacterized protein</fullName>
    </submittedName>
</protein>
<sequence>MGRNLLLKRVCLVLATTVLVQGLPGFTKQSEAATAVNTHATSALTWLNKQLDPPGVQVSLNAYPSDYVGLVEGTVQMASLPANTPVQSNPNIKTTAYPNNYSGIVKGTFTGITDWNAYSVYVFDHTDIGYKKTTATLNANGTWSAGSVTFNGKPVIALVKGGTQIVGFANDPAQSLSDYEVWIYAKTDTAYLQAKAPIRSDGTFETKSIPIFTGGDLLGYTIPDTQGLKEARVIKKSESKVVGTTEKPKLNLIRSFYVPLDDQINTTAGIGNRSWIYDDALGVISYGLAGDKPRASTILGTLANLQNADGSLYFSYNIVTGEMDDKKRSGAIAWVGYAATQYEKKFNDTTYRTFAVRIADYLLTLQDATTGSVKGGPDVPWFSTEHNVDSYFFLRDLGKLTGDVKYVNAADLVKNALLQSHWNVTQQRFNQGVNDTVGALDANSWGSIFLEAIGRHDLAVSATAYVNNFKVNNASMALNTDPNAYNNTYQTTKLVSGYKPYLVDNGDFVNAPNIVWTEGTWGVINLFLRQGTNAQSLIQSMYDLQDADVAGGLVYTNTGAASYDFHVWPSVAATAWQYITLTSPTSIWEP</sequence>
<dbReference type="EMBL" id="LVJH01000039">
    <property type="protein sequence ID" value="OAB40086.1"/>
    <property type="molecule type" value="Genomic_DNA"/>
</dbReference>
<keyword evidence="1" id="KW-0732">Signal</keyword>
<dbReference type="SUPFAM" id="SSF48208">
    <property type="entry name" value="Six-hairpin glycosidases"/>
    <property type="match status" value="1"/>
</dbReference>
<gene>
    <name evidence="2" type="ORF">PGLA_18155</name>
</gene>
<reference evidence="2 3" key="1">
    <citation type="submission" date="2016-03" db="EMBL/GenBank/DDBJ databases">
        <title>Draft genome sequence of Paenibacillus glacialis DSM 22343.</title>
        <authorList>
            <person name="Shin S.-K."/>
            <person name="Yi H."/>
        </authorList>
    </citation>
    <scope>NUCLEOTIDE SEQUENCE [LARGE SCALE GENOMIC DNA]</scope>
    <source>
        <strain evidence="2 3">DSM 22343</strain>
    </source>
</reference>
<evidence type="ECO:0000313" key="2">
    <source>
        <dbReference type="EMBL" id="OAB40086.1"/>
    </source>
</evidence>
<dbReference type="AlphaFoldDB" id="A0A168J2U4"/>
<dbReference type="InterPro" id="IPR008928">
    <property type="entry name" value="6-hairpin_glycosidase_sf"/>
</dbReference>